<reference evidence="2 3" key="1">
    <citation type="submission" date="2016-03" db="EMBL/GenBank/DDBJ databases">
        <title>Niastella vici sp. nov., isolated from farmland soil.</title>
        <authorList>
            <person name="Chen L."/>
            <person name="Wang D."/>
            <person name="Yang S."/>
            <person name="Wang G."/>
        </authorList>
    </citation>
    <scope>NUCLEOTIDE SEQUENCE [LARGE SCALE GENOMIC DNA]</scope>
    <source>
        <strain evidence="2 3">DJ57</strain>
    </source>
</reference>
<evidence type="ECO:0000259" key="1">
    <source>
        <dbReference type="SMART" id="SM00382"/>
    </source>
</evidence>
<dbReference type="Gene3D" id="3.40.50.300">
    <property type="entry name" value="P-loop containing nucleotide triphosphate hydrolases"/>
    <property type="match status" value="1"/>
</dbReference>
<organism evidence="2 3">
    <name type="scientific">Niastella vici</name>
    <dbReference type="NCBI Taxonomy" id="1703345"/>
    <lineage>
        <taxon>Bacteria</taxon>
        <taxon>Pseudomonadati</taxon>
        <taxon>Bacteroidota</taxon>
        <taxon>Chitinophagia</taxon>
        <taxon>Chitinophagales</taxon>
        <taxon>Chitinophagaceae</taxon>
        <taxon>Niastella</taxon>
    </lineage>
</organism>
<dbReference type="EMBL" id="LVYD01000076">
    <property type="protein sequence ID" value="OQP59582.1"/>
    <property type="molecule type" value="Genomic_DNA"/>
</dbReference>
<dbReference type="Pfam" id="PF13173">
    <property type="entry name" value="AAA_14"/>
    <property type="match status" value="1"/>
</dbReference>
<gene>
    <name evidence="2" type="ORF">A3860_36950</name>
</gene>
<evidence type="ECO:0000313" key="3">
    <source>
        <dbReference type="Proteomes" id="UP000192796"/>
    </source>
</evidence>
<dbReference type="SUPFAM" id="SSF52540">
    <property type="entry name" value="P-loop containing nucleoside triphosphate hydrolases"/>
    <property type="match status" value="1"/>
</dbReference>
<dbReference type="InterPro" id="IPR003593">
    <property type="entry name" value="AAA+_ATPase"/>
</dbReference>
<name>A0A1V9FML7_9BACT</name>
<sequence>MLYRNIIEELNDWKINSHRKPLILRGARQVGKTTIVNMFAQSYQQYINLNLELKEDAAPFRNYKNISQLVEQLFFLRDKDIEKLSDTLLFIDEIQEVPEAINILRYFFEQVPNLHVIAAGSLFETAIKGDIKIPVGRVEYKVVRPISFDEFLQANGEKLALEQYRKIPMDEYAHDKLLTLFHTYTLIGGMPAVVDHYLTHRNLTALRTIYESLIVSYINDVEKYGRTNNLVQVIRHVIQSSYFEAGNRIKFNHFGNSNYGSKEVGEAMRTLEKVMLLHLLYPTTNTSIPIVPDFKKSPRLQLLDTGMMNHFVGLQKDIIGTSNLDNIYQGKIAEHIVGQELLASKSNVLNNLNFWVRQKAEATAELDFVIQHDGLIIPIEVKSGSSGTLRSLHLFMDAAPHRFAVRLYNGKVKVDTITTPTGKEYLLLNLPYYLGAQIEKYLTWVKTL</sequence>
<dbReference type="InterPro" id="IPR041682">
    <property type="entry name" value="AAA_14"/>
</dbReference>
<dbReference type="OrthoDB" id="9801840at2"/>
<evidence type="ECO:0000313" key="2">
    <source>
        <dbReference type="EMBL" id="OQP59582.1"/>
    </source>
</evidence>
<dbReference type="AlphaFoldDB" id="A0A1V9FML7"/>
<dbReference type="SMART" id="SM00382">
    <property type="entry name" value="AAA"/>
    <property type="match status" value="1"/>
</dbReference>
<keyword evidence="3" id="KW-1185">Reference proteome</keyword>
<protein>
    <submittedName>
        <fullName evidence="2">AAA family ATPase</fullName>
    </submittedName>
</protein>
<proteinExistence type="predicted"/>
<dbReference type="Proteomes" id="UP000192796">
    <property type="component" value="Unassembled WGS sequence"/>
</dbReference>
<dbReference type="PANTHER" id="PTHR33295:SF7">
    <property type="entry name" value="ATPASE"/>
    <property type="match status" value="1"/>
</dbReference>
<dbReference type="InterPro" id="IPR027417">
    <property type="entry name" value="P-loop_NTPase"/>
</dbReference>
<comment type="caution">
    <text evidence="2">The sequence shown here is derived from an EMBL/GenBank/DDBJ whole genome shotgun (WGS) entry which is preliminary data.</text>
</comment>
<accession>A0A1V9FML7</accession>
<feature type="domain" description="AAA+ ATPase" evidence="1">
    <location>
        <begin position="18"/>
        <end position="139"/>
    </location>
</feature>
<dbReference type="PANTHER" id="PTHR33295">
    <property type="entry name" value="ATPASE"/>
    <property type="match status" value="1"/>
</dbReference>
<dbReference type="InterPro" id="IPR025420">
    <property type="entry name" value="DUF4143"/>
</dbReference>
<dbReference type="Pfam" id="PF13635">
    <property type="entry name" value="DUF4143"/>
    <property type="match status" value="1"/>
</dbReference>